<accession>A0ABU1VAD6</accession>
<reference evidence="2 3" key="1">
    <citation type="submission" date="2023-07" db="EMBL/GenBank/DDBJ databases">
        <title>Sorghum-associated microbial communities from plants grown in Nebraska, USA.</title>
        <authorList>
            <person name="Schachtman D."/>
        </authorList>
    </citation>
    <scope>NUCLEOTIDE SEQUENCE [LARGE SCALE GENOMIC DNA]</scope>
    <source>
        <strain evidence="2 3">BE240</strain>
    </source>
</reference>
<protein>
    <submittedName>
        <fullName evidence="2">Type IV pilus assembly protein PilP</fullName>
    </submittedName>
</protein>
<dbReference type="RefSeq" id="WP_204733434.1">
    <property type="nucleotide sequence ID" value="NZ_JAVDWE010000005.1"/>
</dbReference>
<dbReference type="EMBL" id="JAVDWE010000005">
    <property type="protein sequence ID" value="MDR7094431.1"/>
    <property type="molecule type" value="Genomic_DNA"/>
</dbReference>
<feature type="chain" id="PRO_5047375519" evidence="1">
    <location>
        <begin position="27"/>
        <end position="184"/>
    </location>
</feature>
<dbReference type="InterPro" id="IPR007446">
    <property type="entry name" value="PilP"/>
</dbReference>
<comment type="caution">
    <text evidence="2">The sequence shown here is derived from an EMBL/GenBank/DDBJ whole genome shotgun (WGS) entry which is preliminary data.</text>
</comment>
<dbReference type="Gene3D" id="2.30.30.830">
    <property type="match status" value="1"/>
</dbReference>
<name>A0ABU1VAD6_9BURK</name>
<dbReference type="Proteomes" id="UP001265550">
    <property type="component" value="Unassembled WGS sequence"/>
</dbReference>
<dbReference type="PIRSF" id="PIRSF016481">
    <property type="entry name" value="Pilus_assembly_PilP"/>
    <property type="match status" value="1"/>
</dbReference>
<keyword evidence="3" id="KW-1185">Reference proteome</keyword>
<dbReference type="Pfam" id="PF04351">
    <property type="entry name" value="PilP"/>
    <property type="match status" value="1"/>
</dbReference>
<evidence type="ECO:0000256" key="1">
    <source>
        <dbReference type="SAM" id="SignalP"/>
    </source>
</evidence>
<proteinExistence type="predicted"/>
<evidence type="ECO:0000313" key="3">
    <source>
        <dbReference type="Proteomes" id="UP001265550"/>
    </source>
</evidence>
<sequence>MMHGRWIPTVAGLLLTGLLTACTSSGQDELQVWMQTERNSIKPSVQPIPEPTKFVPQAYLGERMTQPFSSEKMAIMMRGSQVAPVANAALIEPELNRRKQPLEAYPLDTMSMVGSLNRDGKLVALVKVDSLLYQVRPGNYLGQNYGRVTRITETEVVMREIVQDSAGEWIERAAALQLQEDASK</sequence>
<evidence type="ECO:0000313" key="2">
    <source>
        <dbReference type="EMBL" id="MDR7094431.1"/>
    </source>
</evidence>
<dbReference type="PROSITE" id="PS51257">
    <property type="entry name" value="PROKAR_LIPOPROTEIN"/>
    <property type="match status" value="1"/>
</dbReference>
<gene>
    <name evidence="2" type="ORF">J2X09_002172</name>
</gene>
<feature type="signal peptide" evidence="1">
    <location>
        <begin position="1"/>
        <end position="26"/>
    </location>
</feature>
<keyword evidence="1" id="KW-0732">Signal</keyword>
<organism evidence="2 3">
    <name type="scientific">Hydrogenophaga laconesensis</name>
    <dbReference type="NCBI Taxonomy" id="1805971"/>
    <lineage>
        <taxon>Bacteria</taxon>
        <taxon>Pseudomonadati</taxon>
        <taxon>Pseudomonadota</taxon>
        <taxon>Betaproteobacteria</taxon>
        <taxon>Burkholderiales</taxon>
        <taxon>Comamonadaceae</taxon>
        <taxon>Hydrogenophaga</taxon>
    </lineage>
</organism>